<proteinExistence type="predicted"/>
<dbReference type="RefSeq" id="WP_386821586.1">
    <property type="nucleotide sequence ID" value="NZ_JBHUIT010000041.1"/>
</dbReference>
<organism evidence="2 3">
    <name type="scientific">Luteolibacter algae</name>
    <dbReference type="NCBI Taxonomy" id="454151"/>
    <lineage>
        <taxon>Bacteria</taxon>
        <taxon>Pseudomonadati</taxon>
        <taxon>Verrucomicrobiota</taxon>
        <taxon>Verrucomicrobiia</taxon>
        <taxon>Verrucomicrobiales</taxon>
        <taxon>Verrucomicrobiaceae</taxon>
        <taxon>Luteolibacter</taxon>
    </lineage>
</organism>
<evidence type="ECO:0000256" key="1">
    <source>
        <dbReference type="SAM" id="MobiDB-lite"/>
    </source>
</evidence>
<accession>A0ABW5DB71</accession>
<evidence type="ECO:0000313" key="3">
    <source>
        <dbReference type="Proteomes" id="UP001597375"/>
    </source>
</evidence>
<sequence length="77" mass="8182">QGSAAAGRWTGGMMCKEARLEHDAAGGARSRCEPVQAAKKERSHRSTNADALIAACDGRKAGRMWRAQRSGVRGGAW</sequence>
<dbReference type="EMBL" id="JBHUIT010000041">
    <property type="protein sequence ID" value="MFD2258147.1"/>
    <property type="molecule type" value="Genomic_DNA"/>
</dbReference>
<feature type="non-terminal residue" evidence="2">
    <location>
        <position position="1"/>
    </location>
</feature>
<comment type="caution">
    <text evidence="2">The sequence shown here is derived from an EMBL/GenBank/DDBJ whole genome shotgun (WGS) entry which is preliminary data.</text>
</comment>
<gene>
    <name evidence="2" type="ORF">ACFSSA_15825</name>
</gene>
<feature type="region of interest" description="Disordered" evidence="1">
    <location>
        <begin position="23"/>
        <end position="47"/>
    </location>
</feature>
<name>A0ABW5DB71_9BACT</name>
<keyword evidence="3" id="KW-1185">Reference proteome</keyword>
<reference evidence="3" key="1">
    <citation type="journal article" date="2019" name="Int. J. Syst. Evol. Microbiol.">
        <title>The Global Catalogue of Microorganisms (GCM) 10K type strain sequencing project: providing services to taxonomists for standard genome sequencing and annotation.</title>
        <authorList>
            <consortium name="The Broad Institute Genomics Platform"/>
            <consortium name="The Broad Institute Genome Sequencing Center for Infectious Disease"/>
            <person name="Wu L."/>
            <person name="Ma J."/>
        </authorList>
    </citation>
    <scope>NUCLEOTIDE SEQUENCE [LARGE SCALE GENOMIC DNA]</scope>
    <source>
        <strain evidence="3">CGMCC 4.7106</strain>
    </source>
</reference>
<protein>
    <submittedName>
        <fullName evidence="2">Uncharacterized protein</fullName>
    </submittedName>
</protein>
<evidence type="ECO:0000313" key="2">
    <source>
        <dbReference type="EMBL" id="MFD2258147.1"/>
    </source>
</evidence>
<dbReference type="Proteomes" id="UP001597375">
    <property type="component" value="Unassembled WGS sequence"/>
</dbReference>